<accession>A0A942US50</accession>
<organism evidence="1 2">
    <name type="scientific">Lederbergia citrea</name>
    <dbReference type="NCBI Taxonomy" id="2833581"/>
    <lineage>
        <taxon>Bacteria</taxon>
        <taxon>Bacillati</taxon>
        <taxon>Bacillota</taxon>
        <taxon>Bacilli</taxon>
        <taxon>Bacillales</taxon>
        <taxon>Bacillaceae</taxon>
        <taxon>Lederbergia</taxon>
    </lineage>
</organism>
<evidence type="ECO:0000313" key="1">
    <source>
        <dbReference type="EMBL" id="MBS4224066.1"/>
    </source>
</evidence>
<name>A0A942US50_9BACI</name>
<keyword evidence="2" id="KW-1185">Reference proteome</keyword>
<sequence length="93" mass="10645">MNVTNIMEDIIQKEIIKNLNQLHMSCTCEHCLSDVLALSLNELPPRYIVNQERSPYVRAIYEADRQGSINILKTISKAAKLVSDNRRCGLTRE</sequence>
<dbReference type="Proteomes" id="UP000676456">
    <property type="component" value="Unassembled WGS sequence"/>
</dbReference>
<comment type="caution">
    <text evidence="1">The sequence shown here is derived from an EMBL/GenBank/DDBJ whole genome shotgun (WGS) entry which is preliminary data.</text>
</comment>
<gene>
    <name evidence="1" type="ORF">KHA91_15085</name>
</gene>
<protein>
    <submittedName>
        <fullName evidence="1">Late competence development ComFB family protein</fullName>
    </submittedName>
</protein>
<evidence type="ECO:0000313" key="2">
    <source>
        <dbReference type="Proteomes" id="UP000676456"/>
    </source>
</evidence>
<proteinExistence type="predicted"/>
<reference evidence="1 2" key="1">
    <citation type="submission" date="2021-05" db="EMBL/GenBank/DDBJ databases">
        <title>Novel Bacillus species.</title>
        <authorList>
            <person name="Liu G."/>
        </authorList>
    </citation>
    <scope>NUCLEOTIDE SEQUENCE [LARGE SCALE GENOMIC DNA]</scope>
    <source>
        <strain evidence="1 2">FJAT-49682</strain>
    </source>
</reference>
<dbReference type="RefSeq" id="WP_213099117.1">
    <property type="nucleotide sequence ID" value="NZ_JAGYPN010000003.1"/>
</dbReference>
<dbReference type="Pfam" id="PF10719">
    <property type="entry name" value="ComFB"/>
    <property type="match status" value="1"/>
</dbReference>
<dbReference type="EMBL" id="JAGYPN010000003">
    <property type="protein sequence ID" value="MBS4224066.1"/>
    <property type="molecule type" value="Genomic_DNA"/>
</dbReference>
<dbReference type="InterPro" id="IPR019657">
    <property type="entry name" value="ComFB"/>
</dbReference>
<dbReference type="AlphaFoldDB" id="A0A942US50"/>